<dbReference type="Pfam" id="PF03895">
    <property type="entry name" value="YadA_anchor"/>
    <property type="match status" value="1"/>
</dbReference>
<evidence type="ECO:0000259" key="15">
    <source>
        <dbReference type="Pfam" id="PF13018"/>
    </source>
</evidence>
<feature type="domain" description="Trimeric autotransporter adhesin YadA-like head" evidence="13">
    <location>
        <begin position="503"/>
        <end position="526"/>
    </location>
</feature>
<feature type="domain" description="Trimeric autotransporter adhesin YadA-like stalk" evidence="14">
    <location>
        <begin position="1285"/>
        <end position="1318"/>
    </location>
</feature>
<feature type="domain" description="Trimeric autotransporter adhesin YadA-like stalk" evidence="14">
    <location>
        <begin position="2069"/>
        <end position="2108"/>
    </location>
</feature>
<keyword evidence="6" id="KW-0812">Transmembrane</keyword>
<comment type="similarity">
    <text evidence="3">Belongs to the autotransporter-2 (AT-2) (TC 1.B.40) family.</text>
</comment>
<dbReference type="Pfam" id="PF05658">
    <property type="entry name" value="YadA_head"/>
    <property type="match status" value="13"/>
</dbReference>
<dbReference type="Pfam" id="PF13018">
    <property type="entry name" value="ESPR"/>
    <property type="match status" value="1"/>
</dbReference>
<dbReference type="Gene3D" id="2.150.10.10">
    <property type="entry name" value="Serralysin-like metalloprotease, C-terminal"/>
    <property type="match status" value="9"/>
</dbReference>
<feature type="compositionally biased region" description="Polar residues" evidence="11">
    <location>
        <begin position="1828"/>
        <end position="1841"/>
    </location>
</feature>
<dbReference type="Pfam" id="PF01391">
    <property type="entry name" value="Collagen"/>
    <property type="match status" value="1"/>
</dbReference>
<keyword evidence="17" id="KW-1185">Reference proteome</keyword>
<keyword evidence="9" id="KW-0472">Membrane</keyword>
<dbReference type="Gene3D" id="3.30.1300.30">
    <property type="entry name" value="GSPII I/J protein-like"/>
    <property type="match status" value="1"/>
</dbReference>
<protein>
    <submittedName>
        <fullName evidence="16">Uncharacterized protein</fullName>
    </submittedName>
</protein>
<feature type="domain" description="Trimeric autotransporter adhesin YadA-like stalk" evidence="14">
    <location>
        <begin position="2277"/>
        <end position="2316"/>
    </location>
</feature>
<feature type="domain" description="Trimeric autotransporter adhesin YadA-like head" evidence="13">
    <location>
        <begin position="573"/>
        <end position="599"/>
    </location>
</feature>
<evidence type="ECO:0000256" key="8">
    <source>
        <dbReference type="ARBA" id="ARBA00022927"/>
    </source>
</evidence>
<feature type="domain" description="Trimeric autotransporter adhesin YadA-like head" evidence="13">
    <location>
        <begin position="2749"/>
        <end position="2775"/>
    </location>
</feature>
<dbReference type="Proteomes" id="UP000593966">
    <property type="component" value="Chromosome"/>
</dbReference>
<evidence type="ECO:0000256" key="6">
    <source>
        <dbReference type="ARBA" id="ARBA00022692"/>
    </source>
</evidence>
<keyword evidence="10" id="KW-0998">Cell outer membrane</keyword>
<dbReference type="Gene3D" id="1.20.5.340">
    <property type="match status" value="2"/>
</dbReference>
<dbReference type="GO" id="GO:0009279">
    <property type="term" value="C:cell outer membrane"/>
    <property type="evidence" value="ECO:0007669"/>
    <property type="project" value="UniProtKB-SubCell"/>
</dbReference>
<dbReference type="EMBL" id="CP048659">
    <property type="protein sequence ID" value="QOW45672.1"/>
    <property type="molecule type" value="Genomic_DNA"/>
</dbReference>
<evidence type="ECO:0000256" key="4">
    <source>
        <dbReference type="ARBA" id="ARBA00022448"/>
    </source>
</evidence>
<sequence>MNHIFKKIWNKSLGRMVVVSENAKNSGKKQHTEGGVSEKITQLNSVHTSVGLAVPLSRTLLATTMLLLGLNSSWAVECLSSVPPSSPSLDPTNFTCGINNTTFNTGSTAMGASPFVTSTTPVLSKSYTLNAITHINGLAITLASNNVNLTWADILANPANLTHIDGKAITPIEAQNLLLKMTQGGNLALGKNSTAVGNNNWASGVNSSSMGSSNLASGGNSNAIGNNNQASNTLSNAIGAGIDTSKLTKDVNGYIIAIDGIRVNTSATTLAELNANTLYEFDQTSGLIWSFDKDAFLALIKNGGKNIANGIGANAIGTSNHVSGNLSIGVGTLNTVNGFMSSTSTAFGLKNTVESDSDAMGTNNIVGDSALGVGRNNSVQNSGIAVGRNNTVGNTGTGLGRNNITGSQANAVGSWNAALGDFSVALGGSGQFTLSADPEYNGTGGTLSSLFGIQITSTVTDIDDLNDINQISEFNGLSGNLLSDDDKRNVIALAQSWQVGNIAAGTSSTALGLNNIVAGTESIAVGLENKAESYHDVALGYQNIASGAGSTAIGVENKASHWDTTAVGYKNEAIGQSSTAIGAENKAQANFSTAIGYQSVANHANATAIGYQAETDRANSVSVGKAGAEKQITHVKAGTANTDAVNLGQVQTLIAAIPTGSTVVNDNYVLSNSGSNALGVATGNQHLTENDGTTLTKVAGIDVTANGLNIDDIISYKIKNPMSGGYLTVTDPTELAAFKNAAKKGGNLAIGIQTNAVGMNNIASELMANAVGVNNTASGMFANSVGTQNTSTGFASTAIGFGNQSTGFVSTAMGFGNTSAGILSNAVGNSITNIPKMRVELDSNNAKRITIDGIDVITQNDITDPNAQNVAQTLTATDIDTINGQSLSLEEKQIFIDLLHNQPPRFNDAYGMLSNALGVGNIASGTQSSAMGVQNTASGHMSNAVGFNNQATALNSSAFGSNSIASHEGATALGNGSETDRVNSISVGKAGAEKQITNVADGTQAKDAVNLSQVQSLIAGGGAGLAVLYDAATKDTVTLGGTAGTKLTNLQDATLDTASMDAVTGKQLNTTNTNLADLTDIVTDTATGLATKASAADLTAGLATRIGYDAGNVDKITLGGTAGTTISNVADGTQAKDAVNLSQVQGLISAIPTGGANADSVLYDTGSNKATITLAGGTAGTKITNLQDATLDANSTDAVTGKQLNAAKTDIASLDAAINDTATGLATKASAADLTALNDIVTDTATGLATKASQADLTAGLATKIGYDSSNTDVITLRGVNGTTISNLTAGVADTDAVNVKQLKDSKTKYFGVNSTNTSTGSNVNGEMATGIGSLAVGVRSQASGDWSSAVGWENNALSVGSVAIGNMNTADASLDQPINQAGYSPFFSDGYSYGAAIAIGRVNTATGAGATAVGLKNTASGTVSSAFGTGAVANKTGALAFGGWYDQNANQSIDNRNLTNSETAAATGVSAVAIGAGVSATADRSSVFGVGSQATAQNATALGFDSLADEANTVSVGRSGAEKRITNVANATKGTDAVNLNTLNQALTSVTGGTGITKNYAHDVSDNALGAYSGTAHTVQKDNTGKITAVDGVTVTTTGAGTSIDDITGFTANGVPVTDTMRVANFIAAAKQGGNIAVGTSSTAVGVQNLASAKNSSAVGYANTSVGQQSSAMGAHNYVSGEGSSAIGGASSVAGRLVSNNGPMSSTMSDMNEIVLKPYGLATNITEIAGITVATTASSWADLINDPSKLTSVNGNTTLTLAEKQAFLQGLQQGANTVIGNANSAIGSQNTIVGKQSSAVGFGNSALGESNSALGLRNFADGKGSNAIGSNNRTSSTSKDASAIGAGNSSTGNLSSAMGSNNTAVGQGSSAIGSSSHLMVTLPAPLSSELGARTPATTTSSGTVDRIDGVAVVTTATNWNDLKSNPSKLTSINGVTLSTENQASVINSLKTGGNIALGKASNAVGSQNIAAAENSSVFGVASIATAKNATAIGYNSVASEENTVSVGKAGAEKRITNVADAVNATDAANKKYVDNALSSIAPSADTVLYDTGSNKAKITLAGGTTGTKITNLQDATLDIASTDAVTGKQLNATNDVVATKASTTDLNAGLALKTDKTDFTALNNQVNDANTGLATKASTTDLNTGLTTTLSTAKGYTDQEVASTLSTAKGYTDQEVASTLTTAKGYTDQETASTLSTAKGYTDQEVASTLSTAKGYTDQETTSTLSTAKGYTDQEVASTLSTAKGYTDQKTADAVLYDTGSNKEHITLAGTAGTIISNLKAGVNDDDAVNFGQLKVKADQSTVNALDGRVTTNTNDITALQNGLVGISANAVVYDTVNKDIVRLQGTNGTKLTNLQDATLDITSTDAVTGRQLNAANSNVTALDTRVTQTETDIGTLQTNLGTTQTNLTTLDGRVGTAESNITNLKGDVVQAQSDITTNSTAITGLDTRVTQTETDIVTLQTNLGTTQTNLTTLDGRVGTAESQITNLQSDVGQAQADLFNLSGNVAATQNQVQRNENAFVSSLGGGAAFNNGNFVAPSFTIQNRNYRDVGSALTAVDTKLTNLDTRLSKVEITGGVAGANGLSAYDIAKNNGFTGTETQWLSSLQGAKGDTGANGVDGLNGKDGAKGDKGDQGLTGASGKDGLNGKDGSNGLDGLNGKDGAKGDKGDQGLTGASGKDGLNGKDGSNGLDGLNGKDGAKGDKGDQGLSAYDVAVKNGYKGTEQQWLNSQSNPLVTVNADQNNLTPAQATGSGSVAIGDGAVASGNQSTSIGQGSTVTGHQSTAVGKGNIVAGERSGAFGDPNKVSGNNSYAVGNDNAIKGDGTFVLGNNINTEAKNAVVLGNNSASDRDNTVSVGAKDAERQIIHVADATEATDAVNLRQMQAAEAETLKSSKEYTDTQFNRLERAFSDHRLETDRRFHEVDKRFDRQGAMTAAMMNMANSTSGLKGRNRVGVGAGFQGDEKAVAVGYQRMINDNTSISLGGAMTEEEKSGGVGVGFSW</sequence>
<feature type="domain" description="Trimeric autotransporter adhesin YadA-like head" evidence="13">
    <location>
        <begin position="1638"/>
        <end position="1662"/>
    </location>
</feature>
<evidence type="ECO:0000259" key="14">
    <source>
        <dbReference type="Pfam" id="PF05662"/>
    </source>
</evidence>
<feature type="region of interest" description="Disordered" evidence="11">
    <location>
        <begin position="1825"/>
        <end position="1871"/>
    </location>
</feature>
<dbReference type="InterPro" id="IPR045584">
    <property type="entry name" value="Pilin-like"/>
</dbReference>
<dbReference type="InterPro" id="IPR008160">
    <property type="entry name" value="Collagen"/>
</dbReference>
<keyword evidence="5" id="KW-1134">Transmembrane beta strand</keyword>
<feature type="domain" description="Trimeric autotransporter adhesin YadA-like head" evidence="13">
    <location>
        <begin position="923"/>
        <end position="947"/>
    </location>
</feature>
<feature type="domain" description="Trimeric autotransporter adhesin YadA-like stalk" evidence="14">
    <location>
        <begin position="1126"/>
        <end position="1162"/>
    </location>
</feature>
<feature type="domain" description="Trimeric autotransporter adhesin YadA-like C-terminal membrane anchor" evidence="12">
    <location>
        <begin position="2947"/>
        <end position="3000"/>
    </location>
</feature>
<dbReference type="Gene3D" id="6.10.250.2030">
    <property type="match status" value="1"/>
</dbReference>
<accession>A0A7S6VVJ2</accession>
<evidence type="ECO:0000256" key="1">
    <source>
        <dbReference type="ARBA" id="ARBA00004241"/>
    </source>
</evidence>
<evidence type="ECO:0000259" key="13">
    <source>
        <dbReference type="Pfam" id="PF05658"/>
    </source>
</evidence>
<feature type="domain" description="Trimeric autotransporter adhesin YadA-like head" evidence="13">
    <location>
        <begin position="188"/>
        <end position="212"/>
    </location>
</feature>
<feature type="domain" description="Trimeric autotransporter adhesin YadA-like head" evidence="13">
    <location>
        <begin position="1985"/>
        <end position="2008"/>
    </location>
</feature>
<feature type="domain" description="ESPR" evidence="15">
    <location>
        <begin position="1"/>
        <end position="32"/>
    </location>
</feature>
<keyword evidence="8" id="KW-0653">Protein transport</keyword>
<feature type="domain" description="Trimeric autotransporter adhesin YadA-like stalk" evidence="14">
    <location>
        <begin position="995"/>
        <end position="1019"/>
    </location>
</feature>
<feature type="compositionally biased region" description="Low complexity" evidence="11">
    <location>
        <begin position="2648"/>
        <end position="2657"/>
    </location>
</feature>
<feature type="compositionally biased region" description="Low complexity" evidence="11">
    <location>
        <begin position="2684"/>
        <end position="2693"/>
    </location>
</feature>
<dbReference type="InterPro" id="IPR005594">
    <property type="entry name" value="YadA_C"/>
</dbReference>
<keyword evidence="7" id="KW-0732">Signal</keyword>
<feature type="domain" description="Trimeric autotransporter adhesin YadA-like stalk" evidence="14">
    <location>
        <begin position="1525"/>
        <end position="1561"/>
    </location>
</feature>
<evidence type="ECO:0000259" key="12">
    <source>
        <dbReference type="Pfam" id="PF03895"/>
    </source>
</evidence>
<evidence type="ECO:0000256" key="7">
    <source>
        <dbReference type="ARBA" id="ARBA00022729"/>
    </source>
</evidence>
<feature type="domain" description="Trimeric autotransporter adhesin YadA-like stalk" evidence="14">
    <location>
        <begin position="2863"/>
        <end position="2899"/>
    </location>
</feature>
<evidence type="ECO:0000256" key="10">
    <source>
        <dbReference type="ARBA" id="ARBA00023237"/>
    </source>
</evidence>
<evidence type="ECO:0000313" key="16">
    <source>
        <dbReference type="EMBL" id="QOW45672.1"/>
    </source>
</evidence>
<organism evidence="16 17">
    <name type="scientific">Acinetobacter piscicola</name>
    <dbReference type="NCBI Taxonomy" id="2006115"/>
    <lineage>
        <taxon>Bacteria</taxon>
        <taxon>Pseudomonadati</taxon>
        <taxon>Pseudomonadota</taxon>
        <taxon>Gammaproteobacteria</taxon>
        <taxon>Moraxellales</taxon>
        <taxon>Moraxellaceae</taxon>
        <taxon>Acinetobacter</taxon>
    </lineage>
</organism>
<feature type="domain" description="Trimeric autotransporter adhesin YadA-like stalk" evidence="14">
    <location>
        <begin position="631"/>
        <end position="666"/>
    </location>
</feature>
<comment type="subcellular location">
    <subcellularLocation>
        <location evidence="2">Cell outer membrane</location>
    </subcellularLocation>
    <subcellularLocation>
        <location evidence="1">Cell surface</location>
    </subcellularLocation>
</comment>
<feature type="domain" description="Trimeric autotransporter adhesin YadA-like stalk" evidence="14">
    <location>
        <begin position="1046"/>
        <end position="1087"/>
    </location>
</feature>
<feature type="domain" description="Trimeric autotransporter adhesin YadA-like stalk" evidence="14">
    <location>
        <begin position="1182"/>
        <end position="1221"/>
    </location>
</feature>
<dbReference type="InterPro" id="IPR008640">
    <property type="entry name" value="Adhesin_Head_dom"/>
</dbReference>
<dbReference type="CDD" id="cd12820">
    <property type="entry name" value="LbR_YadA-like"/>
    <property type="match status" value="6"/>
</dbReference>
<dbReference type="RefSeq" id="WP_180045326.1">
    <property type="nucleotide sequence ID" value="NZ_CP048659.1"/>
</dbReference>
<feature type="domain" description="Trimeric autotransporter adhesin YadA-like head" evidence="13">
    <location>
        <begin position="951"/>
        <end position="977"/>
    </location>
</feature>
<feature type="region of interest" description="Disordered" evidence="11">
    <location>
        <begin position="2607"/>
        <end position="2706"/>
    </location>
</feature>
<dbReference type="Pfam" id="PF05662">
    <property type="entry name" value="YadA_stalk"/>
    <property type="match status" value="12"/>
</dbReference>
<dbReference type="Gene3D" id="6.10.250.2040">
    <property type="match status" value="2"/>
</dbReference>
<evidence type="ECO:0000313" key="17">
    <source>
        <dbReference type="Proteomes" id="UP000593966"/>
    </source>
</evidence>
<feature type="compositionally biased region" description="Polar residues" evidence="11">
    <location>
        <begin position="1848"/>
        <end position="1871"/>
    </location>
</feature>
<dbReference type="SUPFAM" id="SSF101967">
    <property type="entry name" value="Adhesin YadA, collagen-binding domain"/>
    <property type="match status" value="7"/>
</dbReference>
<dbReference type="GO" id="GO:0015031">
    <property type="term" value="P:protein transport"/>
    <property type="evidence" value="ECO:0007669"/>
    <property type="project" value="UniProtKB-KW"/>
</dbReference>
<feature type="domain" description="Trimeric autotransporter adhesin YadA-like head" evidence="13">
    <location>
        <begin position="1481"/>
        <end position="1507"/>
    </location>
</feature>
<evidence type="ECO:0000256" key="5">
    <source>
        <dbReference type="ARBA" id="ARBA00022452"/>
    </source>
</evidence>
<dbReference type="SUPFAM" id="SSF57997">
    <property type="entry name" value="Tropomyosin"/>
    <property type="match status" value="1"/>
</dbReference>
<reference evidence="16 17" key="1">
    <citation type="submission" date="2020-02" db="EMBL/GenBank/DDBJ databases">
        <title>Tigecycline-resistant Acinetobacter species from pigs and migratory birds.</title>
        <authorList>
            <person name="Chen C."/>
            <person name="Sun J."/>
            <person name="Liao X.-P."/>
            <person name="Liu Y.-H."/>
        </authorList>
    </citation>
    <scope>NUCLEOTIDE SEQUENCE [LARGE SCALE GENOMIC DNA]</scope>
    <source>
        <strain evidence="16 17">YH12207_T</strain>
    </source>
</reference>
<dbReference type="SUPFAM" id="SSF54523">
    <property type="entry name" value="Pili subunits"/>
    <property type="match status" value="1"/>
</dbReference>
<dbReference type="InterPro" id="IPR008635">
    <property type="entry name" value="Coiled_stalk_dom"/>
</dbReference>
<evidence type="ECO:0000256" key="11">
    <source>
        <dbReference type="SAM" id="MobiDB-lite"/>
    </source>
</evidence>
<evidence type="ECO:0000256" key="9">
    <source>
        <dbReference type="ARBA" id="ARBA00023136"/>
    </source>
</evidence>
<gene>
    <name evidence="16" type="ORF">G0028_07075</name>
</gene>
<feature type="domain" description="Trimeric autotransporter adhesin YadA-like head" evidence="13">
    <location>
        <begin position="1852"/>
        <end position="1877"/>
    </location>
</feature>
<feature type="domain" description="Trimeric autotransporter adhesin YadA-like head" evidence="13">
    <location>
        <begin position="605"/>
        <end position="624"/>
    </location>
</feature>
<dbReference type="InterPro" id="IPR011049">
    <property type="entry name" value="Serralysin-like_metalloprot_C"/>
</dbReference>
<dbReference type="GO" id="GO:0009986">
    <property type="term" value="C:cell surface"/>
    <property type="evidence" value="ECO:0007669"/>
    <property type="project" value="UniProtKB-SubCell"/>
</dbReference>
<dbReference type="InterPro" id="IPR024973">
    <property type="entry name" value="ESPR"/>
</dbReference>
<evidence type="ECO:0000256" key="3">
    <source>
        <dbReference type="ARBA" id="ARBA00005848"/>
    </source>
</evidence>
<feature type="domain" description="Trimeric autotransporter adhesin YadA-like head" evidence="13">
    <location>
        <begin position="535"/>
        <end position="554"/>
    </location>
</feature>
<name>A0A7S6VVJ2_9GAMM</name>
<evidence type="ECO:0000256" key="2">
    <source>
        <dbReference type="ARBA" id="ARBA00004442"/>
    </source>
</evidence>
<feature type="domain" description="Trimeric autotransporter adhesin YadA-like stalk" evidence="14">
    <location>
        <begin position="2352"/>
        <end position="2392"/>
    </location>
</feature>
<dbReference type="PANTHER" id="PTHR24637">
    <property type="entry name" value="COLLAGEN"/>
    <property type="match status" value="1"/>
</dbReference>
<feature type="domain" description="Trimeric autotransporter adhesin YadA-like stalk" evidence="14">
    <location>
        <begin position="2015"/>
        <end position="2030"/>
    </location>
</feature>
<keyword evidence="4" id="KW-0813">Transport</keyword>
<proteinExistence type="inferred from homology"/>
<feature type="domain" description="Trimeric autotransporter adhesin YadA-like head" evidence="13">
    <location>
        <begin position="1329"/>
        <end position="1354"/>
    </location>
</feature>